<name>A0ABT3QCX0_9PROT</name>
<comment type="caution">
    <text evidence="1">The sequence shown here is derived from an EMBL/GenBank/DDBJ whole genome shotgun (WGS) entry which is preliminary data.</text>
</comment>
<accession>A0ABT3QCX0</accession>
<keyword evidence="2" id="KW-1185">Reference proteome</keyword>
<evidence type="ECO:0000313" key="1">
    <source>
        <dbReference type="EMBL" id="MCX2563069.1"/>
    </source>
</evidence>
<dbReference type="Proteomes" id="UP001301152">
    <property type="component" value="Unassembled WGS sequence"/>
</dbReference>
<dbReference type="EMBL" id="JAPIUZ010000001">
    <property type="protein sequence ID" value="MCX2563069.1"/>
    <property type="molecule type" value="Genomic_DNA"/>
</dbReference>
<organism evidence="1 2">
    <name type="scientific">Acetobacter thailandicus</name>
    <dbReference type="NCBI Taxonomy" id="1502842"/>
    <lineage>
        <taxon>Bacteria</taxon>
        <taxon>Pseudomonadati</taxon>
        <taxon>Pseudomonadota</taxon>
        <taxon>Alphaproteobacteria</taxon>
        <taxon>Acetobacterales</taxon>
        <taxon>Acetobacteraceae</taxon>
        <taxon>Acetobacter</taxon>
    </lineage>
</organism>
<dbReference type="RefSeq" id="WP_173560065.1">
    <property type="nucleotide sequence ID" value="NZ_WOSV01000007.1"/>
</dbReference>
<proteinExistence type="predicted"/>
<sequence length="58" mass="6408">MKMASFFLMISTTKARDLISSILIVLCVLHTAGADAVFWLIKYLLSPVKQSGNSESFL</sequence>
<protein>
    <submittedName>
        <fullName evidence="1">Uncharacterized protein</fullName>
    </submittedName>
</protein>
<gene>
    <name evidence="1" type="ORF">OQ497_03720</name>
</gene>
<reference evidence="1 2" key="1">
    <citation type="submission" date="2022-11" db="EMBL/GenBank/DDBJ databases">
        <title>Genome sequencing of Acetobacter type strain.</title>
        <authorList>
            <person name="Heo J."/>
            <person name="Lee D."/>
            <person name="Han B.-H."/>
            <person name="Hong S.-B."/>
            <person name="Kwon S.-W."/>
        </authorList>
    </citation>
    <scope>NUCLEOTIDE SEQUENCE [LARGE SCALE GENOMIC DNA]</scope>
    <source>
        <strain evidence="1 2">KACC 21253</strain>
    </source>
</reference>
<evidence type="ECO:0000313" key="2">
    <source>
        <dbReference type="Proteomes" id="UP001301152"/>
    </source>
</evidence>